<evidence type="ECO:0000313" key="3">
    <source>
        <dbReference type="Proteomes" id="UP000823617"/>
    </source>
</evidence>
<keyword evidence="1" id="KW-0472">Membrane</keyword>
<feature type="transmembrane region" description="Helical" evidence="1">
    <location>
        <begin position="7"/>
        <end position="24"/>
    </location>
</feature>
<name>A0A9D9HLD8_9BACT</name>
<dbReference type="AlphaFoldDB" id="A0A9D9HLD8"/>
<dbReference type="Proteomes" id="UP000823617">
    <property type="component" value="Unassembled WGS sequence"/>
</dbReference>
<protein>
    <submittedName>
        <fullName evidence="2">Uncharacterized protein</fullName>
    </submittedName>
</protein>
<evidence type="ECO:0000313" key="2">
    <source>
        <dbReference type="EMBL" id="MBO8455983.1"/>
    </source>
</evidence>
<keyword evidence="1" id="KW-0812">Transmembrane</keyword>
<comment type="caution">
    <text evidence="2">The sequence shown here is derived from an EMBL/GenBank/DDBJ whole genome shotgun (WGS) entry which is preliminary data.</text>
</comment>
<organism evidence="2 3">
    <name type="scientific">Candidatus Cryptobacteroides intestinigallinarum</name>
    <dbReference type="NCBI Taxonomy" id="2840767"/>
    <lineage>
        <taxon>Bacteria</taxon>
        <taxon>Pseudomonadati</taxon>
        <taxon>Bacteroidota</taxon>
        <taxon>Bacteroidia</taxon>
        <taxon>Bacteroidales</taxon>
        <taxon>Candidatus Cryptobacteroides</taxon>
    </lineage>
</organism>
<evidence type="ECO:0000256" key="1">
    <source>
        <dbReference type="SAM" id="Phobius"/>
    </source>
</evidence>
<reference evidence="2" key="2">
    <citation type="journal article" date="2021" name="PeerJ">
        <title>Extensive microbial diversity within the chicken gut microbiome revealed by metagenomics and culture.</title>
        <authorList>
            <person name="Gilroy R."/>
            <person name="Ravi A."/>
            <person name="Getino M."/>
            <person name="Pursley I."/>
            <person name="Horton D.L."/>
            <person name="Alikhan N.F."/>
            <person name="Baker D."/>
            <person name="Gharbi K."/>
            <person name="Hall N."/>
            <person name="Watson M."/>
            <person name="Adriaenssens E.M."/>
            <person name="Foster-Nyarko E."/>
            <person name="Jarju S."/>
            <person name="Secka A."/>
            <person name="Antonio M."/>
            <person name="Oren A."/>
            <person name="Chaudhuri R.R."/>
            <person name="La Ragione R."/>
            <person name="Hildebrand F."/>
            <person name="Pallen M.J."/>
        </authorList>
    </citation>
    <scope>NUCLEOTIDE SEQUENCE</scope>
    <source>
        <strain evidence="2">B1-3475</strain>
    </source>
</reference>
<gene>
    <name evidence="2" type="ORF">IAC08_06220</name>
</gene>
<dbReference type="EMBL" id="JADIMK010000067">
    <property type="protein sequence ID" value="MBO8455983.1"/>
    <property type="molecule type" value="Genomic_DNA"/>
</dbReference>
<proteinExistence type="predicted"/>
<keyword evidence="1" id="KW-1133">Transmembrane helix</keyword>
<reference evidence="2" key="1">
    <citation type="submission" date="2020-10" db="EMBL/GenBank/DDBJ databases">
        <authorList>
            <person name="Gilroy R."/>
        </authorList>
    </citation>
    <scope>NUCLEOTIDE SEQUENCE</scope>
    <source>
        <strain evidence="2">B1-3475</strain>
    </source>
</reference>
<accession>A0A9D9HLD8</accession>
<sequence>MKKRVTFWVTLTIWTYLSVSYGYFTNYFVHHYLVMWTILRTRNNF</sequence>